<dbReference type="EMBL" id="JACHNE010000001">
    <property type="protein sequence ID" value="MBB5796784.1"/>
    <property type="molecule type" value="Genomic_DNA"/>
</dbReference>
<dbReference type="AlphaFoldDB" id="A0A7W9LUQ2"/>
<accession>A0A7W9LUQ2</accession>
<evidence type="ECO:0000313" key="3">
    <source>
        <dbReference type="EMBL" id="MBB5796784.1"/>
    </source>
</evidence>
<feature type="signal peptide" evidence="2">
    <location>
        <begin position="1"/>
        <end position="30"/>
    </location>
</feature>
<feature type="region of interest" description="Disordered" evidence="1">
    <location>
        <begin position="32"/>
        <end position="79"/>
    </location>
</feature>
<evidence type="ECO:0000256" key="2">
    <source>
        <dbReference type="SAM" id="SignalP"/>
    </source>
</evidence>
<protein>
    <submittedName>
        <fullName evidence="3">Enoyl reductase</fullName>
    </submittedName>
</protein>
<feature type="chain" id="PRO_5030691636" evidence="2">
    <location>
        <begin position="31"/>
        <end position="350"/>
    </location>
</feature>
<comment type="caution">
    <text evidence="3">The sequence shown here is derived from an EMBL/GenBank/DDBJ whole genome shotgun (WGS) entry which is preliminary data.</text>
</comment>
<dbReference type="RefSeq" id="WP_230299408.1">
    <property type="nucleotide sequence ID" value="NZ_JACHNE010000001.1"/>
</dbReference>
<feature type="compositionally biased region" description="Polar residues" evidence="1">
    <location>
        <begin position="50"/>
        <end position="79"/>
    </location>
</feature>
<reference evidence="3 4" key="1">
    <citation type="submission" date="2020-08" db="EMBL/GenBank/DDBJ databases">
        <title>Sequencing the genomes of 1000 actinobacteria strains.</title>
        <authorList>
            <person name="Klenk H.-P."/>
        </authorList>
    </citation>
    <scope>NUCLEOTIDE SEQUENCE [LARGE SCALE GENOMIC DNA]</scope>
    <source>
        <strain evidence="3 4">DSM 40084</strain>
    </source>
</reference>
<keyword evidence="2" id="KW-0732">Signal</keyword>
<sequence>MPAVTSMRRRVQIATLIALPLALAPTVAQAGSKTDDGASLGDAQGGRKGQNITVRTKVRTTVNGAPSTAKTGSLSSTDSNWTPPACWYEPAFSPKEIEATVKAWRDMDGIVFLDGIGDFIGMALDHRYKDGHPYKNYNLDKQGEGMFWAAAVNPNRKDEPEAMSCDKSPFWVDEGEPPNEPLAVSPQVLAEYAYDELPVPDTEIEMAPTGKSTVNLPTWIWLDKTKFKKHSVTASLPGTGLSATTTAEPVSLHIEPGTADAQTYPASGECAINEDGSIGAPYAKGKADQTPPCGVSYLRSSGSDGPYPLRATVTWKISWTSTNGEGGDLPDGTFGTTQDVTVQEIQSVNR</sequence>
<evidence type="ECO:0000313" key="4">
    <source>
        <dbReference type="Proteomes" id="UP000590647"/>
    </source>
</evidence>
<organism evidence="3 4">
    <name type="scientific">Streptomyces caelestis</name>
    <dbReference type="NCBI Taxonomy" id="36816"/>
    <lineage>
        <taxon>Bacteria</taxon>
        <taxon>Bacillati</taxon>
        <taxon>Actinomycetota</taxon>
        <taxon>Actinomycetes</taxon>
        <taxon>Kitasatosporales</taxon>
        <taxon>Streptomycetaceae</taxon>
        <taxon>Streptomyces</taxon>
    </lineage>
</organism>
<dbReference type="Proteomes" id="UP000590647">
    <property type="component" value="Unassembled WGS sequence"/>
</dbReference>
<name>A0A7W9LUQ2_9ACTN</name>
<proteinExistence type="predicted"/>
<gene>
    <name evidence="3" type="ORF">HDA41_004748</name>
</gene>
<evidence type="ECO:0000256" key="1">
    <source>
        <dbReference type="SAM" id="MobiDB-lite"/>
    </source>
</evidence>
<keyword evidence="4" id="KW-1185">Reference proteome</keyword>